<evidence type="ECO:0000256" key="7">
    <source>
        <dbReference type="ARBA" id="ARBA00023136"/>
    </source>
</evidence>
<dbReference type="EMBL" id="JBAHVJ010000002">
    <property type="protein sequence ID" value="MEJ4099127.1"/>
    <property type="molecule type" value="Genomic_DNA"/>
</dbReference>
<evidence type="ECO:0000256" key="4">
    <source>
        <dbReference type="ARBA" id="ARBA00022475"/>
    </source>
</evidence>
<dbReference type="InterPro" id="IPR052017">
    <property type="entry name" value="TSUP"/>
</dbReference>
<feature type="transmembrane region" description="Helical" evidence="8">
    <location>
        <begin position="144"/>
        <end position="174"/>
    </location>
</feature>
<dbReference type="Proteomes" id="UP001359781">
    <property type="component" value="Unassembled WGS sequence"/>
</dbReference>
<dbReference type="RefSeq" id="WP_337889708.1">
    <property type="nucleotide sequence ID" value="NZ_JBAHVI010000003.1"/>
</dbReference>
<evidence type="ECO:0000313" key="9">
    <source>
        <dbReference type="EMBL" id="MEJ4099127.1"/>
    </source>
</evidence>
<keyword evidence="3" id="KW-0813">Transport</keyword>
<evidence type="ECO:0000313" key="10">
    <source>
        <dbReference type="Proteomes" id="UP001359781"/>
    </source>
</evidence>
<sequence>MMVDLGLHTWALLLGGAALAGWVDALVGGGGLILIPLLLAGAPQIPYATVLASNKLASVSGTASAAVTLSLRVCPPRRVLLYAVPLALVCAAAGALLATALDSAVMRPVTIALLVGVGIFVALRPDFGARAHPRPWTGRRAAAVLAAVGVIAAYDGFFGPGTGMFLIMAFTALLGRTFLESAAMSKVVNTATNLGALCVFLLGGHVWWAFGLALAAANVCGAQLGARTVLGGGTRLVRYALLALVVVMSAYLGYQQFLGSPVAG</sequence>
<feature type="transmembrane region" description="Helical" evidence="8">
    <location>
        <begin position="194"/>
        <end position="215"/>
    </location>
</feature>
<organism evidence="9 10">
    <name type="scientific">Corynebacterium mastitidis</name>
    <dbReference type="NCBI Taxonomy" id="161890"/>
    <lineage>
        <taxon>Bacteria</taxon>
        <taxon>Bacillati</taxon>
        <taxon>Actinomycetota</taxon>
        <taxon>Actinomycetes</taxon>
        <taxon>Mycobacteriales</taxon>
        <taxon>Corynebacteriaceae</taxon>
        <taxon>Corynebacterium</taxon>
    </lineage>
</organism>
<comment type="similarity">
    <text evidence="2 8">Belongs to the 4-toluene sulfonate uptake permease (TSUP) (TC 2.A.102) family.</text>
</comment>
<comment type="subcellular location">
    <subcellularLocation>
        <location evidence="1 8">Cell membrane</location>
        <topology evidence="1 8">Multi-pass membrane protein</topology>
    </subcellularLocation>
</comment>
<accession>A0ABU8NYP8</accession>
<keyword evidence="4 8" id="KW-1003">Cell membrane</keyword>
<name>A0ABU8NYP8_9CORY</name>
<keyword evidence="6 8" id="KW-1133">Transmembrane helix</keyword>
<comment type="caution">
    <text evidence="9">The sequence shown here is derived from an EMBL/GenBank/DDBJ whole genome shotgun (WGS) entry which is preliminary data.</text>
</comment>
<reference evidence="9 10" key="1">
    <citation type="submission" date="2024-02" db="EMBL/GenBank/DDBJ databases">
        <title>Whole genome sequencing and characterization of Corynebacterium isolated from the ocular surface of dry eye disease sufferers.</title>
        <authorList>
            <person name="Naqvi M."/>
        </authorList>
    </citation>
    <scope>NUCLEOTIDE SEQUENCE [LARGE SCALE GENOMIC DNA]</scope>
    <source>
        <strain evidence="9 10">PCRF</strain>
    </source>
</reference>
<keyword evidence="7 8" id="KW-0472">Membrane</keyword>
<gene>
    <name evidence="9" type="ORF">V5S96_01960</name>
</gene>
<protein>
    <recommendedName>
        <fullName evidence="8">Probable membrane transporter protein</fullName>
    </recommendedName>
</protein>
<dbReference type="Pfam" id="PF01925">
    <property type="entry name" value="TauE"/>
    <property type="match status" value="1"/>
</dbReference>
<dbReference type="InterPro" id="IPR002781">
    <property type="entry name" value="TM_pro_TauE-like"/>
</dbReference>
<evidence type="ECO:0000256" key="5">
    <source>
        <dbReference type="ARBA" id="ARBA00022692"/>
    </source>
</evidence>
<feature type="transmembrane region" description="Helical" evidence="8">
    <location>
        <begin position="236"/>
        <end position="254"/>
    </location>
</feature>
<evidence type="ECO:0000256" key="1">
    <source>
        <dbReference type="ARBA" id="ARBA00004651"/>
    </source>
</evidence>
<feature type="transmembrane region" description="Helical" evidence="8">
    <location>
        <begin position="79"/>
        <end position="98"/>
    </location>
</feature>
<dbReference type="PANTHER" id="PTHR30269">
    <property type="entry name" value="TRANSMEMBRANE PROTEIN YFCA"/>
    <property type="match status" value="1"/>
</dbReference>
<proteinExistence type="inferred from homology"/>
<evidence type="ECO:0000256" key="2">
    <source>
        <dbReference type="ARBA" id="ARBA00009142"/>
    </source>
</evidence>
<evidence type="ECO:0000256" key="6">
    <source>
        <dbReference type="ARBA" id="ARBA00022989"/>
    </source>
</evidence>
<keyword evidence="10" id="KW-1185">Reference proteome</keyword>
<evidence type="ECO:0000256" key="8">
    <source>
        <dbReference type="RuleBase" id="RU363041"/>
    </source>
</evidence>
<feature type="transmembrane region" description="Helical" evidence="8">
    <location>
        <begin position="30"/>
        <end position="50"/>
    </location>
</feature>
<keyword evidence="5 8" id="KW-0812">Transmembrane</keyword>
<dbReference type="PANTHER" id="PTHR30269:SF0">
    <property type="entry name" value="MEMBRANE TRANSPORTER PROTEIN YFCA-RELATED"/>
    <property type="match status" value="1"/>
</dbReference>
<evidence type="ECO:0000256" key="3">
    <source>
        <dbReference type="ARBA" id="ARBA00022448"/>
    </source>
</evidence>
<feature type="transmembrane region" description="Helical" evidence="8">
    <location>
        <begin position="104"/>
        <end position="123"/>
    </location>
</feature>